<keyword evidence="4 8" id="KW-0812">Transmembrane</keyword>
<feature type="domain" description="TonB-dependent receptor-like beta-barrel" evidence="11">
    <location>
        <begin position="394"/>
        <end position="798"/>
    </location>
</feature>
<dbReference type="InterPro" id="IPR023996">
    <property type="entry name" value="TonB-dep_OMP_SusC/RagA"/>
</dbReference>
<gene>
    <name evidence="13" type="ORF">KEM10_14985</name>
</gene>
<dbReference type="PROSITE" id="PS52016">
    <property type="entry name" value="TONB_DEPENDENT_REC_3"/>
    <property type="match status" value="1"/>
</dbReference>
<dbReference type="Gene3D" id="2.40.170.20">
    <property type="entry name" value="TonB-dependent receptor, beta-barrel domain"/>
    <property type="match status" value="1"/>
</dbReference>
<evidence type="ECO:0000256" key="1">
    <source>
        <dbReference type="ARBA" id="ARBA00004571"/>
    </source>
</evidence>
<evidence type="ECO:0000256" key="4">
    <source>
        <dbReference type="ARBA" id="ARBA00022692"/>
    </source>
</evidence>
<dbReference type="InterPro" id="IPR039426">
    <property type="entry name" value="TonB-dep_rcpt-like"/>
</dbReference>
<dbReference type="Gene3D" id="2.60.40.1120">
    <property type="entry name" value="Carboxypeptidase-like, regulatory domain"/>
    <property type="match status" value="1"/>
</dbReference>
<comment type="subcellular location">
    <subcellularLocation>
        <location evidence="1 8">Cell outer membrane</location>
        <topology evidence="1 8">Multi-pass membrane protein</topology>
    </subcellularLocation>
</comment>
<feature type="domain" description="TonB-dependent receptor plug" evidence="12">
    <location>
        <begin position="125"/>
        <end position="230"/>
    </location>
</feature>
<dbReference type="InterPro" id="IPR008969">
    <property type="entry name" value="CarboxyPept-like_regulatory"/>
</dbReference>
<dbReference type="Pfam" id="PF00593">
    <property type="entry name" value="TonB_dep_Rec_b-barrel"/>
    <property type="match status" value="1"/>
</dbReference>
<evidence type="ECO:0000256" key="2">
    <source>
        <dbReference type="ARBA" id="ARBA00022448"/>
    </source>
</evidence>
<dbReference type="InterPro" id="IPR036942">
    <property type="entry name" value="Beta-barrel_TonB_sf"/>
</dbReference>
<name>A0ABS5JXN8_9BACT</name>
<proteinExistence type="inferred from homology"/>
<feature type="signal peptide" evidence="10">
    <location>
        <begin position="1"/>
        <end position="33"/>
    </location>
</feature>
<dbReference type="SUPFAM" id="SSF56935">
    <property type="entry name" value="Porins"/>
    <property type="match status" value="1"/>
</dbReference>
<protein>
    <submittedName>
        <fullName evidence="13">TonB-dependent receptor</fullName>
    </submittedName>
</protein>
<comment type="similarity">
    <text evidence="8 9">Belongs to the TonB-dependent receptor family.</text>
</comment>
<evidence type="ECO:0000256" key="10">
    <source>
        <dbReference type="SAM" id="SignalP"/>
    </source>
</evidence>
<dbReference type="InterPro" id="IPR000531">
    <property type="entry name" value="Beta-barrel_TonB"/>
</dbReference>
<dbReference type="Gene3D" id="2.170.130.10">
    <property type="entry name" value="TonB-dependent receptor, plug domain"/>
    <property type="match status" value="1"/>
</dbReference>
<keyword evidence="3 8" id="KW-1134">Transmembrane beta strand</keyword>
<dbReference type="SUPFAM" id="SSF49464">
    <property type="entry name" value="Carboxypeptidase regulatory domain-like"/>
    <property type="match status" value="1"/>
</dbReference>
<evidence type="ECO:0000313" key="14">
    <source>
        <dbReference type="Proteomes" id="UP000708576"/>
    </source>
</evidence>
<dbReference type="Pfam" id="PF07715">
    <property type="entry name" value="Plug"/>
    <property type="match status" value="1"/>
</dbReference>
<dbReference type="InterPro" id="IPR037066">
    <property type="entry name" value="Plug_dom_sf"/>
</dbReference>
<keyword evidence="7 8" id="KW-0998">Cell outer membrane</keyword>
<evidence type="ECO:0000256" key="3">
    <source>
        <dbReference type="ARBA" id="ARBA00022452"/>
    </source>
</evidence>
<evidence type="ECO:0000256" key="7">
    <source>
        <dbReference type="ARBA" id="ARBA00023237"/>
    </source>
</evidence>
<evidence type="ECO:0000259" key="11">
    <source>
        <dbReference type="Pfam" id="PF00593"/>
    </source>
</evidence>
<reference evidence="13 14" key="1">
    <citation type="journal article" date="2015" name="Int. J. Syst. Evol. Microbiol.">
        <title>Carboxylicivirga linearis sp. nov., isolated from a sea cucumber culture pond.</title>
        <authorList>
            <person name="Wang F.Q."/>
            <person name="Zhou Y.X."/>
            <person name="Lin X.Z."/>
            <person name="Chen G.J."/>
            <person name="Du Z.J."/>
        </authorList>
    </citation>
    <scope>NUCLEOTIDE SEQUENCE [LARGE SCALE GENOMIC DNA]</scope>
    <source>
        <strain evidence="13 14">FB218</strain>
    </source>
</reference>
<organism evidence="13 14">
    <name type="scientific">Carboxylicivirga linearis</name>
    <dbReference type="NCBI Taxonomy" id="1628157"/>
    <lineage>
        <taxon>Bacteria</taxon>
        <taxon>Pseudomonadati</taxon>
        <taxon>Bacteroidota</taxon>
        <taxon>Bacteroidia</taxon>
        <taxon>Marinilabiliales</taxon>
        <taxon>Marinilabiliaceae</taxon>
        <taxon>Carboxylicivirga</taxon>
    </lineage>
</organism>
<keyword evidence="13" id="KW-0675">Receptor</keyword>
<keyword evidence="2 8" id="KW-0813">Transport</keyword>
<evidence type="ECO:0000256" key="8">
    <source>
        <dbReference type="PROSITE-ProRule" id="PRU01360"/>
    </source>
</evidence>
<sequence>MNDKIKRSTRSCCNPISILLVLGFLFTSSTLFAQNRVEGVIYDETKTPLPGAAIMIKGTSDGTITDIEGKFSIDVSETDVLVVSFIGYEDFEITVGDQSFITINLEPESVGLNEIVAIGYGTQKKGDVTSAISSVKSEDFLAGNVQNAADLIKGQVAGLVITKASGDPNASSSINIRGMVSLEGNSSPLVLVDGIPGSLNTVAPENIASIDVLKDASAAAIYGTRGAAGVIIITTKGGQRQGKAVVTYDGYYTASEFYKKAEFMGPEDIRNGLTAFKDAGYDTDWLKGISQNAFTQNHSVSVSGGTDNATYAANITYREEQGIIKSTGNDQLRVNFDINQYFLDDMLKLNLNLVKGFRSNEISDPSYAYRQALIRNPTLPVYNEDGSYREDFTVLQYYNPVAILDEKIGENRGEYTRLTGNITIEPIEGWKTNLMLATHRSFSNNKTYTTSSFYTAQTNNRVGEAYQSSYNDQNDYLELTSNYEKNVNEHRISALGGYSYQDHMQESFWASNYGFPTDYYLYNRMGVGTALNDGNAGMDSDKREDTLIGFFGRVSYGYKNKYNVLASIRHEGSSKFGDNYKWGNFPSVSLGWTLSNESFMQSFDWLNNLKLRAGYGVTGVIPNDPYQSLVRYGYDGGSYFNGTDWAKGLAIKSNPNPDLKWEVSKEYNVGLDLSVINNRLSVSGNYYWKTTTDMLYWYNVPVPPNRFTQTLANVGEMKNEGFDISVNAIPVQVGHFKWQTIVTATHNKNELVSLSNDLYESENFLLTNYATDPISLPTHRVEIGMSMGQFWGMKSVGLTEDGFWLIENPETGESVKFDDDVKADEDYRQYLGSGLPKVSIGWNNTFTYKKLDLVMQMSGQFGHKILNGQRMFYENNSIAYNRLKTAADDVYGVAPLASNLTQTFVSHYLEDGDYMKMDNITLGYTFTPNQYLSKLRIYASVENAFVLTKYSGLDPELATNFFSAGMDDRDKYPSIRSFTVGLNVTF</sequence>
<keyword evidence="10" id="KW-0732">Signal</keyword>
<dbReference type="InterPro" id="IPR012910">
    <property type="entry name" value="Plug_dom"/>
</dbReference>
<dbReference type="InterPro" id="IPR023997">
    <property type="entry name" value="TonB-dep_OMP_SusC/RagA_CS"/>
</dbReference>
<evidence type="ECO:0000313" key="13">
    <source>
        <dbReference type="EMBL" id="MBS2099598.1"/>
    </source>
</evidence>
<evidence type="ECO:0000259" key="12">
    <source>
        <dbReference type="Pfam" id="PF07715"/>
    </source>
</evidence>
<accession>A0ABS5JXN8</accession>
<dbReference type="Proteomes" id="UP000708576">
    <property type="component" value="Unassembled WGS sequence"/>
</dbReference>
<dbReference type="Pfam" id="PF13715">
    <property type="entry name" value="CarbopepD_reg_2"/>
    <property type="match status" value="1"/>
</dbReference>
<keyword evidence="6 8" id="KW-0472">Membrane</keyword>
<keyword evidence="14" id="KW-1185">Reference proteome</keyword>
<comment type="caution">
    <text evidence="13">The sequence shown here is derived from an EMBL/GenBank/DDBJ whole genome shotgun (WGS) entry which is preliminary data.</text>
</comment>
<evidence type="ECO:0000256" key="9">
    <source>
        <dbReference type="RuleBase" id="RU003357"/>
    </source>
</evidence>
<evidence type="ECO:0000256" key="5">
    <source>
        <dbReference type="ARBA" id="ARBA00023077"/>
    </source>
</evidence>
<dbReference type="NCBIfam" id="TIGR04057">
    <property type="entry name" value="SusC_RagA_signa"/>
    <property type="match status" value="1"/>
</dbReference>
<feature type="chain" id="PRO_5046937315" evidence="10">
    <location>
        <begin position="34"/>
        <end position="986"/>
    </location>
</feature>
<evidence type="ECO:0000256" key="6">
    <source>
        <dbReference type="ARBA" id="ARBA00023136"/>
    </source>
</evidence>
<dbReference type="NCBIfam" id="TIGR04056">
    <property type="entry name" value="OMP_RagA_SusC"/>
    <property type="match status" value="1"/>
</dbReference>
<keyword evidence="5 9" id="KW-0798">TonB box</keyword>
<dbReference type="EMBL" id="JAGUCO010000012">
    <property type="protein sequence ID" value="MBS2099598.1"/>
    <property type="molecule type" value="Genomic_DNA"/>
</dbReference>
<dbReference type="RefSeq" id="WP_212216839.1">
    <property type="nucleotide sequence ID" value="NZ_JAGUCO010000012.1"/>
</dbReference>